<comment type="caution">
    <text evidence="2">The sequence shown here is derived from an EMBL/GenBank/DDBJ whole genome shotgun (WGS) entry which is preliminary data.</text>
</comment>
<dbReference type="Proteomes" id="UP000232101">
    <property type="component" value="Unassembled WGS sequence"/>
</dbReference>
<keyword evidence="2" id="KW-0560">Oxidoreductase</keyword>
<feature type="domain" description="VOC" evidence="1">
    <location>
        <begin position="6"/>
        <end position="130"/>
    </location>
</feature>
<dbReference type="PANTHER" id="PTHR36503">
    <property type="entry name" value="BLR2520 PROTEIN"/>
    <property type="match status" value="1"/>
</dbReference>
<gene>
    <name evidence="2" type="ORF">CWD94_14215</name>
</gene>
<sequence>MAFTIKNLFINLFVKDVHKSTHFFKELGFDFNPQFSDETASCIIMSDNIFAMIMNEERFKGFTKKEIVDTTTSSEVILCFSAESRNQVDQIVNKALLSGGKSLNEPQDHGAMYIWGFEDLDGHLWEVAYMDENAMNQE</sequence>
<protein>
    <submittedName>
        <fullName evidence="2">Glyoxalase/bleomycin resistance/extradiol dioxygenase family protein</fullName>
    </submittedName>
</protein>
<dbReference type="GO" id="GO:0051213">
    <property type="term" value="F:dioxygenase activity"/>
    <property type="evidence" value="ECO:0007669"/>
    <property type="project" value="UniProtKB-KW"/>
</dbReference>
<reference evidence="2 3" key="1">
    <citation type="submission" date="2017-11" db="EMBL/GenBank/DDBJ databases">
        <title>Bacterial isolate from king chilli rhizosphere.</title>
        <authorList>
            <person name="Takhelmayum P."/>
            <person name="Sarangthem I."/>
        </authorList>
    </citation>
    <scope>NUCLEOTIDE SEQUENCE [LARGE SCALE GENOMIC DNA]</scope>
    <source>
        <strain evidence="3">t26</strain>
    </source>
</reference>
<organism evidence="2 3">
    <name type="scientific">Lysinibacillus xylanilyticus</name>
    <dbReference type="NCBI Taxonomy" id="582475"/>
    <lineage>
        <taxon>Bacteria</taxon>
        <taxon>Bacillati</taxon>
        <taxon>Bacillota</taxon>
        <taxon>Bacilli</taxon>
        <taxon>Bacillales</taxon>
        <taxon>Bacillaceae</taxon>
        <taxon>Lysinibacillus</taxon>
    </lineage>
</organism>
<evidence type="ECO:0000313" key="2">
    <source>
        <dbReference type="EMBL" id="PJO42928.1"/>
    </source>
</evidence>
<dbReference type="InterPro" id="IPR029068">
    <property type="entry name" value="Glyas_Bleomycin-R_OHBP_Dase"/>
</dbReference>
<dbReference type="InterPro" id="IPR037523">
    <property type="entry name" value="VOC_core"/>
</dbReference>
<proteinExistence type="predicted"/>
<dbReference type="AlphaFoldDB" id="A0A2M9Q4C3"/>
<evidence type="ECO:0000259" key="1">
    <source>
        <dbReference type="PROSITE" id="PS51819"/>
    </source>
</evidence>
<accession>A0A2M9Q4C3</accession>
<dbReference type="PANTHER" id="PTHR36503:SF2">
    <property type="entry name" value="BLR2408 PROTEIN"/>
    <property type="match status" value="1"/>
</dbReference>
<dbReference type="Pfam" id="PF00903">
    <property type="entry name" value="Glyoxalase"/>
    <property type="match status" value="1"/>
</dbReference>
<dbReference type="Gene3D" id="3.10.180.10">
    <property type="entry name" value="2,3-Dihydroxybiphenyl 1,2-Dioxygenase, domain 1"/>
    <property type="match status" value="1"/>
</dbReference>
<evidence type="ECO:0000313" key="3">
    <source>
        <dbReference type="Proteomes" id="UP000232101"/>
    </source>
</evidence>
<dbReference type="PROSITE" id="PS51819">
    <property type="entry name" value="VOC"/>
    <property type="match status" value="1"/>
</dbReference>
<keyword evidence="2" id="KW-0223">Dioxygenase</keyword>
<name>A0A2M9Q4C3_9BACI</name>
<dbReference type="SUPFAM" id="SSF54593">
    <property type="entry name" value="Glyoxalase/Bleomycin resistance protein/Dihydroxybiphenyl dioxygenase"/>
    <property type="match status" value="1"/>
</dbReference>
<dbReference type="RefSeq" id="WP_100543574.1">
    <property type="nucleotide sequence ID" value="NZ_CP158849.1"/>
</dbReference>
<dbReference type="InterPro" id="IPR004360">
    <property type="entry name" value="Glyas_Fos-R_dOase_dom"/>
</dbReference>
<dbReference type="EMBL" id="PHQY01000646">
    <property type="protein sequence ID" value="PJO42928.1"/>
    <property type="molecule type" value="Genomic_DNA"/>
</dbReference>